<feature type="compositionally biased region" description="Low complexity" evidence="3">
    <location>
        <begin position="266"/>
        <end position="283"/>
    </location>
</feature>
<gene>
    <name evidence="5" type="ORF">LUZ61_008626</name>
</gene>
<dbReference type="PANTHER" id="PTHR48025">
    <property type="entry name" value="OS02G0815200 PROTEIN"/>
    <property type="match status" value="1"/>
</dbReference>
<proteinExistence type="predicted"/>
<evidence type="ECO:0000256" key="1">
    <source>
        <dbReference type="ARBA" id="ARBA00022884"/>
    </source>
</evidence>
<evidence type="ECO:0000313" key="6">
    <source>
        <dbReference type="Proteomes" id="UP001210211"/>
    </source>
</evidence>
<dbReference type="Gene3D" id="3.30.70.330">
    <property type="match status" value="2"/>
</dbReference>
<dbReference type="GO" id="GO:0009535">
    <property type="term" value="C:chloroplast thylakoid membrane"/>
    <property type="evidence" value="ECO:0007669"/>
    <property type="project" value="TreeGrafter"/>
</dbReference>
<accession>A0AAD6EXL1</accession>
<dbReference type="EMBL" id="JAMRDG010000001">
    <property type="protein sequence ID" value="KAJ3704921.1"/>
    <property type="molecule type" value="Genomic_DNA"/>
</dbReference>
<evidence type="ECO:0000256" key="3">
    <source>
        <dbReference type="SAM" id="MobiDB-lite"/>
    </source>
</evidence>
<dbReference type="InterPro" id="IPR000504">
    <property type="entry name" value="RRM_dom"/>
</dbReference>
<dbReference type="Pfam" id="PF00076">
    <property type="entry name" value="RRM_1"/>
    <property type="match status" value="2"/>
</dbReference>
<evidence type="ECO:0000259" key="4">
    <source>
        <dbReference type="PROSITE" id="PS50102"/>
    </source>
</evidence>
<evidence type="ECO:0000313" key="5">
    <source>
        <dbReference type="EMBL" id="KAJ3704921.1"/>
    </source>
</evidence>
<keyword evidence="1 2" id="KW-0694">RNA-binding</keyword>
<name>A0AAD6EXL1_9POAL</name>
<keyword evidence="6" id="KW-1185">Reference proteome</keyword>
<evidence type="ECO:0000256" key="2">
    <source>
        <dbReference type="PROSITE-ProRule" id="PRU00176"/>
    </source>
</evidence>
<dbReference type="InterPro" id="IPR012677">
    <property type="entry name" value="Nucleotide-bd_a/b_plait_sf"/>
</dbReference>
<dbReference type="InterPro" id="IPR050502">
    <property type="entry name" value="Euk_RNA-bind_prot"/>
</dbReference>
<feature type="domain" description="RRM" evidence="4">
    <location>
        <begin position="76"/>
        <end position="153"/>
    </location>
</feature>
<dbReference type="PROSITE" id="PS50102">
    <property type="entry name" value="RRM"/>
    <property type="match status" value="2"/>
</dbReference>
<dbReference type="InterPro" id="IPR003954">
    <property type="entry name" value="RRM_euk-type"/>
</dbReference>
<dbReference type="SUPFAM" id="SSF54928">
    <property type="entry name" value="RNA-binding domain, RBD"/>
    <property type="match status" value="2"/>
</dbReference>
<dbReference type="CDD" id="cd00590">
    <property type="entry name" value="RRM_SF"/>
    <property type="match status" value="1"/>
</dbReference>
<dbReference type="SMART" id="SM00361">
    <property type="entry name" value="RRM_1"/>
    <property type="match status" value="1"/>
</dbReference>
<dbReference type="SMART" id="SM00360">
    <property type="entry name" value="RRM"/>
    <property type="match status" value="2"/>
</dbReference>
<feature type="domain" description="RRM" evidence="4">
    <location>
        <begin position="168"/>
        <end position="247"/>
    </location>
</feature>
<dbReference type="GO" id="GO:1901259">
    <property type="term" value="P:chloroplast rRNA processing"/>
    <property type="evidence" value="ECO:0007669"/>
    <property type="project" value="TreeGrafter"/>
</dbReference>
<dbReference type="InterPro" id="IPR035979">
    <property type="entry name" value="RBD_domain_sf"/>
</dbReference>
<dbReference type="GO" id="GO:0003729">
    <property type="term" value="F:mRNA binding"/>
    <property type="evidence" value="ECO:0007669"/>
    <property type="project" value="TreeGrafter"/>
</dbReference>
<feature type="region of interest" description="Disordered" evidence="3">
    <location>
        <begin position="243"/>
        <end position="292"/>
    </location>
</feature>
<comment type="caution">
    <text evidence="5">The sequence shown here is derived from an EMBL/GenBank/DDBJ whole genome shotgun (WGS) entry which is preliminary data.</text>
</comment>
<dbReference type="AlphaFoldDB" id="A0AAD6EXL1"/>
<organism evidence="5 6">
    <name type="scientific">Rhynchospora tenuis</name>
    <dbReference type="NCBI Taxonomy" id="198213"/>
    <lineage>
        <taxon>Eukaryota</taxon>
        <taxon>Viridiplantae</taxon>
        <taxon>Streptophyta</taxon>
        <taxon>Embryophyta</taxon>
        <taxon>Tracheophyta</taxon>
        <taxon>Spermatophyta</taxon>
        <taxon>Magnoliopsida</taxon>
        <taxon>Liliopsida</taxon>
        <taxon>Poales</taxon>
        <taxon>Cyperaceae</taxon>
        <taxon>Cyperoideae</taxon>
        <taxon>Rhynchosporeae</taxon>
        <taxon>Rhynchospora</taxon>
    </lineage>
</organism>
<dbReference type="PANTHER" id="PTHR48025:SF17">
    <property type="entry name" value="28 KDA RIBONUCLEOPROTEIN, CHLOROPLASTIC"/>
    <property type="match status" value="1"/>
</dbReference>
<protein>
    <recommendedName>
        <fullName evidence="4">RRM domain-containing protein</fullName>
    </recommendedName>
</protein>
<reference evidence="5 6" key="1">
    <citation type="journal article" date="2022" name="Cell">
        <title>Repeat-based holocentromeres influence genome architecture and karyotype evolution.</title>
        <authorList>
            <person name="Hofstatter P.G."/>
            <person name="Thangavel G."/>
            <person name="Lux T."/>
            <person name="Neumann P."/>
            <person name="Vondrak T."/>
            <person name="Novak P."/>
            <person name="Zhang M."/>
            <person name="Costa L."/>
            <person name="Castellani M."/>
            <person name="Scott A."/>
            <person name="Toegelov H."/>
            <person name="Fuchs J."/>
            <person name="Mata-Sucre Y."/>
            <person name="Dias Y."/>
            <person name="Vanzela A.L.L."/>
            <person name="Huettel B."/>
            <person name="Almeida C.C.S."/>
            <person name="Simkova H."/>
            <person name="Souza G."/>
            <person name="Pedrosa-Harand A."/>
            <person name="Macas J."/>
            <person name="Mayer K.F.X."/>
            <person name="Houben A."/>
            <person name="Marques A."/>
        </authorList>
    </citation>
    <scope>NUCLEOTIDE SEQUENCE [LARGE SCALE GENOMIC DNA]</scope>
    <source>
        <strain evidence="5">RhyTen1mFocal</strain>
    </source>
</reference>
<dbReference type="Proteomes" id="UP001210211">
    <property type="component" value="Unassembled WGS sequence"/>
</dbReference>
<sequence>MALPLFRVASSLLRASIKPPLLCSTASTSTYCSHFLNPCTNPKGKFLHLIKTSLSTSVAEAEAAPTPVVKEELPKNRLIAQNIPWDTTVDEIRALFEKHGTVVDIEVSMYNKRKNRGLAFVTMSSEEEALTAIKNLDKAEFGGRKIGVDFARSQKKQPPQQQGPKKKYSVFVGNLSFKVKSQDLKEFFQKDGSVVTAQIIYNSKPTRRSAGYGFITFYSKEEAEVAIETYNGKELMGRPVRMGYAKDISPEQTTKEKSTEEAAGDSTENNTTSSQENTENNTSVEEEKTVNV</sequence>